<comment type="caution">
    <text evidence="1">The sequence shown here is derived from an EMBL/GenBank/DDBJ whole genome shotgun (WGS) entry which is preliminary data.</text>
</comment>
<protein>
    <submittedName>
        <fullName evidence="1">Uncharacterized protein</fullName>
    </submittedName>
</protein>
<organism evidence="1 2">
    <name type="scientific">Brassica napus</name>
    <name type="common">Rape</name>
    <dbReference type="NCBI Taxonomy" id="3708"/>
    <lineage>
        <taxon>Eukaryota</taxon>
        <taxon>Viridiplantae</taxon>
        <taxon>Streptophyta</taxon>
        <taxon>Embryophyta</taxon>
        <taxon>Tracheophyta</taxon>
        <taxon>Spermatophyta</taxon>
        <taxon>Magnoliopsida</taxon>
        <taxon>eudicotyledons</taxon>
        <taxon>Gunneridae</taxon>
        <taxon>Pentapetalae</taxon>
        <taxon>rosids</taxon>
        <taxon>malvids</taxon>
        <taxon>Brassicales</taxon>
        <taxon>Brassicaceae</taxon>
        <taxon>Brassiceae</taxon>
        <taxon>Brassica</taxon>
    </lineage>
</organism>
<accession>A0ABQ7YTB6</accession>
<proteinExistence type="predicted"/>
<name>A0ABQ7YTB6_BRANA</name>
<gene>
    <name evidence="1" type="ORF">HID58_077695</name>
</gene>
<evidence type="ECO:0000313" key="2">
    <source>
        <dbReference type="Proteomes" id="UP000824890"/>
    </source>
</evidence>
<keyword evidence="2" id="KW-1185">Reference proteome</keyword>
<dbReference type="EMBL" id="JAGKQM010000017">
    <property type="protein sequence ID" value="KAH0870673.1"/>
    <property type="molecule type" value="Genomic_DNA"/>
</dbReference>
<sequence length="305" mass="34622">MGPSLPFVVTGLFLCFRTREETLVPRQKRKPSDSRAPSSEIQKKAELFLLTYCNMSSSYTQKPNANLGILLSPLHQLRSQYQTQLPPCLLDSVSHTDSYYIFSSTWENLTKVLLIHSKNVLKRLCCFHRQEDLWSKNPLKALPALLNSSNMLACREGLVPACVHPLSQVRRLMRKCLQMLVGPSLIFLMEPMTKSNLHPSLVPALPSIIGNIVTGDDAQTQASVCEAWFDLPSRQSPDQIKKKRQAALGIRQEEDHKIKNNKINNNLARRFTECLEQDQDRSVRILTVAVGNKKNIKMGSRFFFS</sequence>
<evidence type="ECO:0000313" key="1">
    <source>
        <dbReference type="EMBL" id="KAH0870673.1"/>
    </source>
</evidence>
<reference evidence="1 2" key="1">
    <citation type="submission" date="2021-05" db="EMBL/GenBank/DDBJ databases">
        <title>Genome Assembly of Synthetic Allotetraploid Brassica napus Reveals Homoeologous Exchanges between Subgenomes.</title>
        <authorList>
            <person name="Davis J.T."/>
        </authorList>
    </citation>
    <scope>NUCLEOTIDE SEQUENCE [LARGE SCALE GENOMIC DNA]</scope>
    <source>
        <strain evidence="2">cv. Da-Ae</strain>
        <tissue evidence="1">Seedling</tissue>
    </source>
</reference>
<dbReference type="Proteomes" id="UP000824890">
    <property type="component" value="Unassembled WGS sequence"/>
</dbReference>